<gene>
    <name evidence="12" type="ORF">ACFO1S_23515</name>
</gene>
<dbReference type="PROSITE" id="PS00595">
    <property type="entry name" value="AA_TRANSFER_CLASS_5"/>
    <property type="match status" value="1"/>
</dbReference>
<protein>
    <recommendedName>
        <fullName evidence="3">cysteine desulfurase</fullName>
        <ecNumber evidence="3">2.8.1.7</ecNumber>
    </recommendedName>
</protein>
<dbReference type="Pfam" id="PF00266">
    <property type="entry name" value="Aminotran_5"/>
    <property type="match status" value="1"/>
</dbReference>
<dbReference type="EC" id="2.8.1.7" evidence="3"/>
<dbReference type="Gene3D" id="1.10.260.50">
    <property type="match status" value="1"/>
</dbReference>
<keyword evidence="7" id="KW-0408">Iron</keyword>
<comment type="similarity">
    <text evidence="2">Belongs to the class-V pyridoxal-phosphate-dependent aminotransferase family. NifS/IscS subfamily.</text>
</comment>
<keyword evidence="5" id="KW-0479">Metal-binding</keyword>
<evidence type="ECO:0000256" key="8">
    <source>
        <dbReference type="ARBA" id="ARBA00023014"/>
    </source>
</evidence>
<organism evidence="12 13">
    <name type="scientific">Cohnella boryungensis</name>
    <dbReference type="NCBI Taxonomy" id="768479"/>
    <lineage>
        <taxon>Bacteria</taxon>
        <taxon>Bacillati</taxon>
        <taxon>Bacillota</taxon>
        <taxon>Bacilli</taxon>
        <taxon>Bacillales</taxon>
        <taxon>Paenibacillaceae</taxon>
        <taxon>Cohnella</taxon>
    </lineage>
</organism>
<name>A0ABV8SG09_9BACL</name>
<comment type="cofactor">
    <cofactor evidence="1 10">
        <name>pyridoxal 5'-phosphate</name>
        <dbReference type="ChEBI" id="CHEBI:597326"/>
    </cofactor>
</comment>
<dbReference type="PANTHER" id="PTHR11601:SF34">
    <property type="entry name" value="CYSTEINE DESULFURASE"/>
    <property type="match status" value="1"/>
</dbReference>
<evidence type="ECO:0000256" key="2">
    <source>
        <dbReference type="ARBA" id="ARBA00006490"/>
    </source>
</evidence>
<evidence type="ECO:0000256" key="4">
    <source>
        <dbReference type="ARBA" id="ARBA00022679"/>
    </source>
</evidence>
<proteinExistence type="inferred from homology"/>
<dbReference type="InterPro" id="IPR016454">
    <property type="entry name" value="Cysteine_dSase"/>
</dbReference>
<evidence type="ECO:0000256" key="6">
    <source>
        <dbReference type="ARBA" id="ARBA00022898"/>
    </source>
</evidence>
<dbReference type="Proteomes" id="UP001595755">
    <property type="component" value="Unassembled WGS sequence"/>
</dbReference>
<evidence type="ECO:0000313" key="12">
    <source>
        <dbReference type="EMBL" id="MFC4306397.1"/>
    </source>
</evidence>
<evidence type="ECO:0000259" key="11">
    <source>
        <dbReference type="Pfam" id="PF00266"/>
    </source>
</evidence>
<accession>A0ABV8SG09</accession>
<evidence type="ECO:0000256" key="7">
    <source>
        <dbReference type="ARBA" id="ARBA00023004"/>
    </source>
</evidence>
<dbReference type="InterPro" id="IPR015424">
    <property type="entry name" value="PyrdxlP-dep_Trfase"/>
</dbReference>
<comment type="catalytic activity">
    <reaction evidence="9">
        <text>(sulfur carrier)-H + L-cysteine = (sulfur carrier)-SH + L-alanine</text>
        <dbReference type="Rhea" id="RHEA:43892"/>
        <dbReference type="Rhea" id="RHEA-COMP:14737"/>
        <dbReference type="Rhea" id="RHEA-COMP:14739"/>
        <dbReference type="ChEBI" id="CHEBI:29917"/>
        <dbReference type="ChEBI" id="CHEBI:35235"/>
        <dbReference type="ChEBI" id="CHEBI:57972"/>
        <dbReference type="ChEBI" id="CHEBI:64428"/>
        <dbReference type="EC" id="2.8.1.7"/>
    </reaction>
</comment>
<sequence>MIYLDYAATTPIDPQVYEDMKSYLLQQYGNPNGKYYTQAIETKNAVDNARERVAKFLKCQMDELIITSGASEANNFIIKGIVDASEQTNPHIVTTQIEHSSILATCKFLEKRGCKVTYLSVDDNGQIELDDLRNALTEETTLVSIGWGNNEIGTLVDIQAIGNLIKNVSSQIFFHTDATQAVGKVPINFSKVNVDALSFSAHKFYGPKGVGGAVIKRDKDGILPKITPLIHGGEQEMGLRGGTSAVANIVGMGKAAEIADKDLSVTIKHIEKLYRFLIEELQKSSISFKVNNFGSDRLFGIVSLTLYGVSNELIIKALASDVAVSAGSACSATKPSHVLSAIGLNKDEIRSTIRVSFGKYTEVNDIRNSVKAIEKVYEKFRVIKS</sequence>
<dbReference type="PANTHER" id="PTHR11601">
    <property type="entry name" value="CYSTEINE DESULFURYLASE FAMILY MEMBER"/>
    <property type="match status" value="1"/>
</dbReference>
<dbReference type="InterPro" id="IPR000192">
    <property type="entry name" value="Aminotrans_V_dom"/>
</dbReference>
<dbReference type="Gene3D" id="3.40.640.10">
    <property type="entry name" value="Type I PLP-dependent aspartate aminotransferase-like (Major domain)"/>
    <property type="match status" value="1"/>
</dbReference>
<evidence type="ECO:0000256" key="9">
    <source>
        <dbReference type="ARBA" id="ARBA00050776"/>
    </source>
</evidence>
<dbReference type="InterPro" id="IPR015421">
    <property type="entry name" value="PyrdxlP-dep_Trfase_major"/>
</dbReference>
<keyword evidence="13" id="KW-1185">Reference proteome</keyword>
<evidence type="ECO:0000256" key="3">
    <source>
        <dbReference type="ARBA" id="ARBA00012239"/>
    </source>
</evidence>
<dbReference type="InterPro" id="IPR015422">
    <property type="entry name" value="PyrdxlP-dep_Trfase_small"/>
</dbReference>
<evidence type="ECO:0000256" key="10">
    <source>
        <dbReference type="RuleBase" id="RU004504"/>
    </source>
</evidence>
<evidence type="ECO:0000256" key="5">
    <source>
        <dbReference type="ARBA" id="ARBA00022723"/>
    </source>
</evidence>
<dbReference type="InterPro" id="IPR020578">
    <property type="entry name" value="Aminotrans_V_PyrdxlP_BS"/>
</dbReference>
<dbReference type="EMBL" id="JBHSED010000058">
    <property type="protein sequence ID" value="MFC4306397.1"/>
    <property type="molecule type" value="Genomic_DNA"/>
</dbReference>
<dbReference type="Gene3D" id="3.90.1150.10">
    <property type="entry name" value="Aspartate Aminotransferase, domain 1"/>
    <property type="match status" value="1"/>
</dbReference>
<feature type="domain" description="Aminotransferase class V" evidence="11">
    <location>
        <begin position="2"/>
        <end position="367"/>
    </location>
</feature>
<dbReference type="SUPFAM" id="SSF53383">
    <property type="entry name" value="PLP-dependent transferases"/>
    <property type="match status" value="1"/>
</dbReference>
<comment type="caution">
    <text evidence="12">The sequence shown here is derived from an EMBL/GenBank/DDBJ whole genome shotgun (WGS) entry which is preliminary data.</text>
</comment>
<dbReference type="RefSeq" id="WP_204605067.1">
    <property type="nucleotide sequence ID" value="NZ_JBHSED010000058.1"/>
</dbReference>
<keyword evidence="6" id="KW-0663">Pyridoxal phosphate</keyword>
<evidence type="ECO:0000256" key="1">
    <source>
        <dbReference type="ARBA" id="ARBA00001933"/>
    </source>
</evidence>
<evidence type="ECO:0000313" key="13">
    <source>
        <dbReference type="Proteomes" id="UP001595755"/>
    </source>
</evidence>
<keyword evidence="4" id="KW-0808">Transferase</keyword>
<keyword evidence="8" id="KW-0411">Iron-sulfur</keyword>
<dbReference type="PIRSF" id="PIRSF005572">
    <property type="entry name" value="NifS"/>
    <property type="match status" value="1"/>
</dbReference>
<reference evidence="13" key="1">
    <citation type="journal article" date="2019" name="Int. J. Syst. Evol. Microbiol.">
        <title>The Global Catalogue of Microorganisms (GCM) 10K type strain sequencing project: providing services to taxonomists for standard genome sequencing and annotation.</title>
        <authorList>
            <consortium name="The Broad Institute Genomics Platform"/>
            <consortium name="The Broad Institute Genome Sequencing Center for Infectious Disease"/>
            <person name="Wu L."/>
            <person name="Ma J."/>
        </authorList>
    </citation>
    <scope>NUCLEOTIDE SEQUENCE [LARGE SCALE GENOMIC DNA]</scope>
    <source>
        <strain evidence="13">CGMCC 4.1641</strain>
    </source>
</reference>